<reference evidence="10" key="1">
    <citation type="submission" date="2018-05" db="EMBL/GenBank/DDBJ databases">
        <authorList>
            <person name="Lanie J.A."/>
            <person name="Ng W.-L."/>
            <person name="Kazmierczak K.M."/>
            <person name="Andrzejewski T.M."/>
            <person name="Davidsen T.M."/>
            <person name="Wayne K.J."/>
            <person name="Tettelin H."/>
            <person name="Glass J.I."/>
            <person name="Rusch D."/>
            <person name="Podicherti R."/>
            <person name="Tsui H.-C.T."/>
            <person name="Winkler M.E."/>
        </authorList>
    </citation>
    <scope>NUCLEOTIDE SEQUENCE</scope>
</reference>
<dbReference type="GO" id="GO:0016020">
    <property type="term" value="C:membrane"/>
    <property type="evidence" value="ECO:0007669"/>
    <property type="project" value="UniProtKB-SubCell"/>
</dbReference>
<feature type="transmembrane region" description="Helical" evidence="8">
    <location>
        <begin position="33"/>
        <end position="51"/>
    </location>
</feature>
<dbReference type="EMBL" id="UINC01097521">
    <property type="protein sequence ID" value="SVC55295.1"/>
    <property type="molecule type" value="Genomic_DNA"/>
</dbReference>
<dbReference type="Pfam" id="PF00487">
    <property type="entry name" value="FA_desaturase"/>
    <property type="match status" value="1"/>
</dbReference>
<dbReference type="GO" id="GO:0016717">
    <property type="term" value="F:oxidoreductase activity, acting on paired donors, with oxidation of a pair of donors resulting in the reduction of molecular oxygen to two molecules of water"/>
    <property type="evidence" value="ECO:0007669"/>
    <property type="project" value="TreeGrafter"/>
</dbReference>
<evidence type="ECO:0000256" key="8">
    <source>
        <dbReference type="SAM" id="Phobius"/>
    </source>
</evidence>
<dbReference type="PANTHER" id="PTHR19353:SF88">
    <property type="entry name" value="DELTA(5) FATTY ACID DESATURASE FAT-4"/>
    <property type="match status" value="1"/>
</dbReference>
<comment type="subcellular location">
    <subcellularLocation>
        <location evidence="1">Membrane</location>
        <topology evidence="1">Multi-pass membrane protein</topology>
    </subcellularLocation>
</comment>
<dbReference type="PANTHER" id="PTHR19353">
    <property type="entry name" value="FATTY ACID DESATURASE 2"/>
    <property type="match status" value="1"/>
</dbReference>
<name>A0A382N4P7_9ZZZZ</name>
<evidence type="ECO:0000256" key="3">
    <source>
        <dbReference type="ARBA" id="ARBA00022692"/>
    </source>
</evidence>
<dbReference type="InterPro" id="IPR005804">
    <property type="entry name" value="FA_desaturase_dom"/>
</dbReference>
<proteinExistence type="inferred from homology"/>
<evidence type="ECO:0000256" key="5">
    <source>
        <dbReference type="ARBA" id="ARBA00023002"/>
    </source>
</evidence>
<evidence type="ECO:0000256" key="7">
    <source>
        <dbReference type="ARBA" id="ARBA00023136"/>
    </source>
</evidence>
<keyword evidence="5" id="KW-0560">Oxidoreductase</keyword>
<evidence type="ECO:0000259" key="9">
    <source>
        <dbReference type="Pfam" id="PF00487"/>
    </source>
</evidence>
<dbReference type="InterPro" id="IPR012171">
    <property type="entry name" value="Fatty_acid_desaturase"/>
</dbReference>
<keyword evidence="4 8" id="KW-1133">Transmembrane helix</keyword>
<protein>
    <recommendedName>
        <fullName evidence="9">Fatty acid desaturase domain-containing protein</fullName>
    </recommendedName>
</protein>
<keyword evidence="3 8" id="KW-0812">Transmembrane</keyword>
<gene>
    <name evidence="10" type="ORF">METZ01_LOCUS308149</name>
</gene>
<feature type="non-terminal residue" evidence="10">
    <location>
        <position position="274"/>
    </location>
</feature>
<accession>A0A382N4P7</accession>
<feature type="transmembrane region" description="Helical" evidence="8">
    <location>
        <begin position="193"/>
        <end position="217"/>
    </location>
</feature>
<feature type="transmembrane region" description="Helical" evidence="8">
    <location>
        <begin position="57"/>
        <end position="74"/>
    </location>
</feature>
<evidence type="ECO:0000256" key="4">
    <source>
        <dbReference type="ARBA" id="ARBA00022989"/>
    </source>
</evidence>
<organism evidence="10">
    <name type="scientific">marine metagenome</name>
    <dbReference type="NCBI Taxonomy" id="408172"/>
    <lineage>
        <taxon>unclassified sequences</taxon>
        <taxon>metagenomes</taxon>
        <taxon>ecological metagenomes</taxon>
    </lineage>
</organism>
<sequence length="274" mass="32836">MEIDLTKWHRCEVDKKQFSALIKKSDWPGIKHVFIYFLSLLFFGYLAFITWGTWWSLAFFLIYGNIYAFSNPIWHEAGHKTAFKSNYLNNFFYHIGSFMANFEPTRWRWTHFRHHSNTLFTKDPYDFEIEITKPTDLLFFITRLIPGGNVLFFHKSPVFETMKHAFGITTDVMEESIPDKEKSKCRFVSRIHVLIWISTIISSIVLQSWLPLLYFLLPGWYGNTLFELCGVTQHAGLRNDIKDHRYSTRTVYLNPIFSFLYWHMEYHIEHHMFP</sequence>
<keyword evidence="7 8" id="KW-0472">Membrane</keyword>
<evidence type="ECO:0000256" key="1">
    <source>
        <dbReference type="ARBA" id="ARBA00004141"/>
    </source>
</evidence>
<dbReference type="AlphaFoldDB" id="A0A382N4P7"/>
<evidence type="ECO:0000256" key="6">
    <source>
        <dbReference type="ARBA" id="ARBA00023098"/>
    </source>
</evidence>
<dbReference type="GO" id="GO:0006629">
    <property type="term" value="P:lipid metabolic process"/>
    <property type="evidence" value="ECO:0007669"/>
    <property type="project" value="UniProtKB-KW"/>
</dbReference>
<evidence type="ECO:0000313" key="10">
    <source>
        <dbReference type="EMBL" id="SVC55295.1"/>
    </source>
</evidence>
<evidence type="ECO:0000256" key="2">
    <source>
        <dbReference type="ARBA" id="ARBA00009295"/>
    </source>
</evidence>
<keyword evidence="6" id="KW-0443">Lipid metabolism</keyword>
<comment type="similarity">
    <text evidence="2">Belongs to the fatty acid desaturase type 1 family.</text>
</comment>
<feature type="domain" description="Fatty acid desaturase" evidence="9">
    <location>
        <begin position="53"/>
        <end position="274"/>
    </location>
</feature>